<evidence type="ECO:0000256" key="5">
    <source>
        <dbReference type="ARBA" id="ARBA00022741"/>
    </source>
</evidence>
<feature type="domain" description="DAGKc" evidence="12">
    <location>
        <begin position="3"/>
        <end position="138"/>
    </location>
</feature>
<evidence type="ECO:0000256" key="9">
    <source>
        <dbReference type="ARBA" id="ARBA00023098"/>
    </source>
</evidence>
<keyword evidence="14" id="KW-1185">Reference proteome</keyword>
<keyword evidence="4" id="KW-0479">Metal-binding</keyword>
<dbReference type="NCBIfam" id="TIGR00147">
    <property type="entry name" value="YegS/Rv2252/BmrU family lipid kinase"/>
    <property type="match status" value="1"/>
</dbReference>
<dbReference type="SMART" id="SM00046">
    <property type="entry name" value="DAGKc"/>
    <property type="match status" value="1"/>
</dbReference>
<evidence type="ECO:0000256" key="2">
    <source>
        <dbReference type="ARBA" id="ARBA00022516"/>
    </source>
</evidence>
<proteinExistence type="predicted"/>
<evidence type="ECO:0000256" key="3">
    <source>
        <dbReference type="ARBA" id="ARBA00022679"/>
    </source>
</evidence>
<dbReference type="InterPro" id="IPR017438">
    <property type="entry name" value="ATP-NAD_kinase_N"/>
</dbReference>
<evidence type="ECO:0000259" key="12">
    <source>
        <dbReference type="PROSITE" id="PS50146"/>
    </source>
</evidence>
<dbReference type="InterPro" id="IPR016064">
    <property type="entry name" value="NAD/diacylglycerol_kinase_sf"/>
</dbReference>
<dbReference type="Pfam" id="PF00781">
    <property type="entry name" value="DAGK_cat"/>
    <property type="match status" value="1"/>
</dbReference>
<evidence type="ECO:0000313" key="13">
    <source>
        <dbReference type="EMBL" id="NYZ18522.1"/>
    </source>
</evidence>
<dbReference type="Pfam" id="PF19279">
    <property type="entry name" value="YegS_C"/>
    <property type="match status" value="1"/>
</dbReference>
<keyword evidence="8" id="KW-0460">Magnesium</keyword>
<keyword evidence="7" id="KW-0067">ATP-binding</keyword>
<dbReference type="PROSITE" id="PS50146">
    <property type="entry name" value="DAGK"/>
    <property type="match status" value="1"/>
</dbReference>
<keyword evidence="6 13" id="KW-0418">Kinase</keyword>
<comment type="cofactor">
    <cofactor evidence="1">
        <name>Mg(2+)</name>
        <dbReference type="ChEBI" id="CHEBI:18420"/>
    </cofactor>
</comment>
<dbReference type="PANTHER" id="PTHR12358:SF106">
    <property type="entry name" value="LIPID KINASE YEGS"/>
    <property type="match status" value="1"/>
</dbReference>
<keyword evidence="2" id="KW-0444">Lipid biosynthesis</keyword>
<gene>
    <name evidence="13" type="ORF">HND93_02255</name>
</gene>
<dbReference type="EMBL" id="JABFDB010000001">
    <property type="protein sequence ID" value="NYZ18522.1"/>
    <property type="molecule type" value="Genomic_DNA"/>
</dbReference>
<protein>
    <submittedName>
        <fullName evidence="13">Diacylglycerol kinase family lipid kinase</fullName>
    </submittedName>
</protein>
<sequence>MPAVRRRFLVIHNPVAGRRRTRRLRTILDLLHQRHAATIELRATTGRGDAETIARVIPHGTFDAVIAAGGDGTINEVVNGLAARGTDAPAVPLGLVPLGTANVLAGELGLPGGTEALASALALGPVRDVHLGVANGRCFTMMAGAGLDAQVVEAVDVRLKRLAGKGAYAVETLAQLARLTRGAYTVRVGDRAWRVSSTIIANGRFYGGRFVCAPHACLFDDRLHICLFPSLGRWNAARYIWGVMSGRLQHFPDYEIVTTDRVTIEGPPGDPVQGDGDVIARLPVEIRLSPWRLGMIVAAP</sequence>
<comment type="caution">
    <text evidence="13">The sequence shown here is derived from an EMBL/GenBank/DDBJ whole genome shotgun (WGS) entry which is preliminary data.</text>
</comment>
<evidence type="ECO:0000256" key="6">
    <source>
        <dbReference type="ARBA" id="ARBA00022777"/>
    </source>
</evidence>
<keyword evidence="9" id="KW-0443">Lipid metabolism</keyword>
<dbReference type="PANTHER" id="PTHR12358">
    <property type="entry name" value="SPHINGOSINE KINASE"/>
    <property type="match status" value="1"/>
</dbReference>
<organism evidence="13 14">
    <name type="scientific">Azospirillum oleiclasticum</name>
    <dbReference type="NCBI Taxonomy" id="2735135"/>
    <lineage>
        <taxon>Bacteria</taxon>
        <taxon>Pseudomonadati</taxon>
        <taxon>Pseudomonadota</taxon>
        <taxon>Alphaproteobacteria</taxon>
        <taxon>Rhodospirillales</taxon>
        <taxon>Azospirillaceae</taxon>
        <taxon>Azospirillum</taxon>
    </lineage>
</organism>
<evidence type="ECO:0000256" key="10">
    <source>
        <dbReference type="ARBA" id="ARBA00023209"/>
    </source>
</evidence>
<dbReference type="Proteomes" id="UP000584642">
    <property type="component" value="Unassembled WGS sequence"/>
</dbReference>
<keyword evidence="5" id="KW-0547">Nucleotide-binding</keyword>
<dbReference type="Gene3D" id="3.40.50.10330">
    <property type="entry name" value="Probable inorganic polyphosphate/atp-NAD kinase, domain 1"/>
    <property type="match status" value="1"/>
</dbReference>
<keyword evidence="3" id="KW-0808">Transferase</keyword>
<name>A0ABX2T381_9PROT</name>
<evidence type="ECO:0000256" key="4">
    <source>
        <dbReference type="ARBA" id="ARBA00022723"/>
    </source>
</evidence>
<evidence type="ECO:0000256" key="8">
    <source>
        <dbReference type="ARBA" id="ARBA00022842"/>
    </source>
</evidence>
<dbReference type="SUPFAM" id="SSF111331">
    <property type="entry name" value="NAD kinase/diacylglycerol kinase-like"/>
    <property type="match status" value="1"/>
</dbReference>
<accession>A0ABX2T381</accession>
<evidence type="ECO:0000256" key="7">
    <source>
        <dbReference type="ARBA" id="ARBA00022840"/>
    </source>
</evidence>
<evidence type="ECO:0000313" key="14">
    <source>
        <dbReference type="Proteomes" id="UP000584642"/>
    </source>
</evidence>
<evidence type="ECO:0000256" key="1">
    <source>
        <dbReference type="ARBA" id="ARBA00001946"/>
    </source>
</evidence>
<dbReference type="InterPro" id="IPR050187">
    <property type="entry name" value="Lipid_Phosphate_FormReg"/>
</dbReference>
<reference evidence="13 14" key="1">
    <citation type="submission" date="2020-05" db="EMBL/GenBank/DDBJ databases">
        <title>Azospirillum oleiclasticum sp. nov, a nitrogen-fixing and heavy crude oil-emulsifying bacterium isolated from the crude oil of Yumen Oilfield.</title>
        <authorList>
            <person name="Wu D."/>
            <person name="Cai M."/>
            <person name="Zhang X."/>
        </authorList>
    </citation>
    <scope>NUCLEOTIDE SEQUENCE [LARGE SCALE GENOMIC DNA]</scope>
    <source>
        <strain evidence="13 14">ROY-1-1-2</strain>
    </source>
</reference>
<keyword evidence="10" id="KW-0594">Phospholipid biosynthesis</keyword>
<dbReference type="GO" id="GO:0016301">
    <property type="term" value="F:kinase activity"/>
    <property type="evidence" value="ECO:0007669"/>
    <property type="project" value="UniProtKB-KW"/>
</dbReference>
<dbReference type="InterPro" id="IPR005218">
    <property type="entry name" value="Diacylglycerol/lipid_kinase"/>
</dbReference>
<dbReference type="InterPro" id="IPR001206">
    <property type="entry name" value="Diacylglycerol_kinase_cat_dom"/>
</dbReference>
<dbReference type="Gene3D" id="2.60.200.40">
    <property type="match status" value="1"/>
</dbReference>
<dbReference type="InterPro" id="IPR045540">
    <property type="entry name" value="YegS/DAGK_C"/>
</dbReference>
<keyword evidence="11" id="KW-1208">Phospholipid metabolism</keyword>
<evidence type="ECO:0000256" key="11">
    <source>
        <dbReference type="ARBA" id="ARBA00023264"/>
    </source>
</evidence>